<name>A0A0W4ZX52_PNEMU</name>
<sequence length="75" mass="9061">MATSTINFIIILKSFLKIFSRNFIFDFYKIKRQLIFISVDICSYINSKHYLILQIIYINILNNKFKIIGKILYFK</sequence>
<gene>
    <name evidence="1" type="ORF">PNEG_04262</name>
</gene>
<dbReference type="GeneID" id="30671558"/>
<dbReference type="EMBL" id="AFWA02000002">
    <property type="protein sequence ID" value="KTW32940.1"/>
    <property type="molecule type" value="Genomic_DNA"/>
</dbReference>
<dbReference type="AlphaFoldDB" id="A0A0W4ZX52"/>
<evidence type="ECO:0000313" key="1">
    <source>
        <dbReference type="EMBL" id="KTW32940.1"/>
    </source>
</evidence>
<evidence type="ECO:0000313" key="2">
    <source>
        <dbReference type="Proteomes" id="UP000011958"/>
    </source>
</evidence>
<reference evidence="2" key="1">
    <citation type="journal article" date="2016" name="Nat. Commun.">
        <title>Genome analysis of three Pneumocystis species reveals adaptation mechanisms to life exclusively in mammalian hosts.</title>
        <authorList>
            <person name="Ma L."/>
            <person name="Chen Z."/>
            <person name="Huang D.W."/>
            <person name="Kutty G."/>
            <person name="Ishihara M."/>
            <person name="Wang H."/>
            <person name="Abouelleil A."/>
            <person name="Bishop L."/>
            <person name="Davey E."/>
            <person name="Deng R."/>
            <person name="Deng X."/>
            <person name="Fan L."/>
            <person name="Fantoni G."/>
            <person name="Fitzgerald M."/>
            <person name="Gogineni E."/>
            <person name="Goldberg J.M."/>
            <person name="Handley G."/>
            <person name="Hu X."/>
            <person name="Huber C."/>
            <person name="Jiao X."/>
            <person name="Jones K."/>
            <person name="Levin J.Z."/>
            <person name="Liu Y."/>
            <person name="Macdonald P."/>
            <person name="Melnikov A."/>
            <person name="Raley C."/>
            <person name="Sassi M."/>
            <person name="Sherman B.T."/>
            <person name="Song X."/>
            <person name="Sykes S."/>
            <person name="Tran B."/>
            <person name="Walsh L."/>
            <person name="Xia Y."/>
            <person name="Yang J."/>
            <person name="Young S."/>
            <person name="Zeng Q."/>
            <person name="Zheng X."/>
            <person name="Stephens R."/>
            <person name="Nusbaum C."/>
            <person name="Birren B.W."/>
            <person name="Azadi P."/>
            <person name="Lempicki R.A."/>
            <person name="Cuomo C.A."/>
            <person name="Kovacs J.A."/>
        </authorList>
    </citation>
    <scope>NUCLEOTIDE SEQUENCE [LARGE SCALE GENOMIC DNA]</scope>
    <source>
        <strain evidence="2">B123</strain>
    </source>
</reference>
<dbReference type="VEuPathDB" id="FungiDB:PNEG_04262"/>
<proteinExistence type="predicted"/>
<organism evidence="1 2">
    <name type="scientific">Pneumocystis murina (strain B123)</name>
    <name type="common">Mouse pneumocystis pneumonia agent</name>
    <name type="synonym">Pneumocystis carinii f. sp. muris</name>
    <dbReference type="NCBI Taxonomy" id="1069680"/>
    <lineage>
        <taxon>Eukaryota</taxon>
        <taxon>Fungi</taxon>
        <taxon>Dikarya</taxon>
        <taxon>Ascomycota</taxon>
        <taxon>Taphrinomycotina</taxon>
        <taxon>Pneumocystomycetes</taxon>
        <taxon>Pneumocystaceae</taxon>
        <taxon>Pneumocystis</taxon>
    </lineage>
</organism>
<dbReference type="Proteomes" id="UP000011958">
    <property type="component" value="Unassembled WGS sequence"/>
</dbReference>
<keyword evidence="2" id="KW-1185">Reference proteome</keyword>
<dbReference type="RefSeq" id="XP_019613408.1">
    <property type="nucleotide sequence ID" value="XM_019757785.1"/>
</dbReference>
<accession>A0A0W4ZX52</accession>
<protein>
    <submittedName>
        <fullName evidence="1">Uncharacterized protein</fullName>
    </submittedName>
</protein>
<comment type="caution">
    <text evidence="1">The sequence shown here is derived from an EMBL/GenBank/DDBJ whole genome shotgun (WGS) entry which is preliminary data.</text>
</comment>